<dbReference type="InterPro" id="IPR000515">
    <property type="entry name" value="MetI-like"/>
</dbReference>
<dbReference type="PANTHER" id="PTHR30193">
    <property type="entry name" value="ABC TRANSPORTER PERMEASE PROTEIN"/>
    <property type="match status" value="1"/>
</dbReference>
<dbReference type="PROSITE" id="PS50928">
    <property type="entry name" value="ABC_TM1"/>
    <property type="match status" value="1"/>
</dbReference>
<keyword evidence="10" id="KW-1185">Reference proteome</keyword>
<evidence type="ECO:0000256" key="5">
    <source>
        <dbReference type="ARBA" id="ARBA00022989"/>
    </source>
</evidence>
<dbReference type="PANTHER" id="PTHR30193:SF37">
    <property type="entry name" value="INNER MEMBRANE ABC TRANSPORTER PERMEASE PROTEIN YCJO"/>
    <property type="match status" value="1"/>
</dbReference>
<evidence type="ECO:0000256" key="7">
    <source>
        <dbReference type="RuleBase" id="RU363032"/>
    </source>
</evidence>
<evidence type="ECO:0000256" key="1">
    <source>
        <dbReference type="ARBA" id="ARBA00004651"/>
    </source>
</evidence>
<evidence type="ECO:0000259" key="8">
    <source>
        <dbReference type="PROSITE" id="PS50928"/>
    </source>
</evidence>
<feature type="transmembrane region" description="Helical" evidence="7">
    <location>
        <begin position="235"/>
        <end position="261"/>
    </location>
</feature>
<evidence type="ECO:0000256" key="2">
    <source>
        <dbReference type="ARBA" id="ARBA00022448"/>
    </source>
</evidence>
<dbReference type="Pfam" id="PF00528">
    <property type="entry name" value="BPD_transp_1"/>
    <property type="match status" value="1"/>
</dbReference>
<comment type="subcellular location">
    <subcellularLocation>
        <location evidence="1 7">Cell membrane</location>
        <topology evidence="1 7">Multi-pass membrane protein</topology>
    </subcellularLocation>
</comment>
<feature type="transmembrane region" description="Helical" evidence="7">
    <location>
        <begin position="281"/>
        <end position="304"/>
    </location>
</feature>
<keyword evidence="5 7" id="KW-1133">Transmembrane helix</keyword>
<feature type="transmembrane region" description="Helical" evidence="7">
    <location>
        <begin position="28"/>
        <end position="55"/>
    </location>
</feature>
<evidence type="ECO:0000313" key="9">
    <source>
        <dbReference type="EMBL" id="NOU97097.1"/>
    </source>
</evidence>
<dbReference type="AlphaFoldDB" id="A0A972H0C4"/>
<dbReference type="RefSeq" id="WP_171655347.1">
    <property type="nucleotide sequence ID" value="NZ_WHOD01000106.1"/>
</dbReference>
<dbReference type="GO" id="GO:0005886">
    <property type="term" value="C:plasma membrane"/>
    <property type="evidence" value="ECO:0007669"/>
    <property type="project" value="UniProtKB-SubCell"/>
</dbReference>
<dbReference type="InterPro" id="IPR051393">
    <property type="entry name" value="ABC_transporter_permease"/>
</dbReference>
<keyword evidence="4 7" id="KW-0812">Transmembrane</keyword>
<dbReference type="CDD" id="cd06261">
    <property type="entry name" value="TM_PBP2"/>
    <property type="match status" value="1"/>
</dbReference>
<name>A0A972H0C4_9BACL</name>
<evidence type="ECO:0000256" key="6">
    <source>
        <dbReference type="ARBA" id="ARBA00023136"/>
    </source>
</evidence>
<evidence type="ECO:0000313" key="10">
    <source>
        <dbReference type="Proteomes" id="UP000641588"/>
    </source>
</evidence>
<evidence type="ECO:0000256" key="3">
    <source>
        <dbReference type="ARBA" id="ARBA00022475"/>
    </source>
</evidence>
<comment type="caution">
    <text evidence="9">The sequence shown here is derived from an EMBL/GenBank/DDBJ whole genome shotgun (WGS) entry which is preliminary data.</text>
</comment>
<keyword evidence="3" id="KW-1003">Cell membrane</keyword>
<keyword evidence="2 7" id="KW-0813">Transport</keyword>
<organism evidence="9 10">
    <name type="scientific">Paenibacillus foliorum</name>
    <dbReference type="NCBI Taxonomy" id="2654974"/>
    <lineage>
        <taxon>Bacteria</taxon>
        <taxon>Bacillati</taxon>
        <taxon>Bacillota</taxon>
        <taxon>Bacilli</taxon>
        <taxon>Bacillales</taxon>
        <taxon>Paenibacillaceae</taxon>
        <taxon>Paenibacillus</taxon>
    </lineage>
</organism>
<proteinExistence type="inferred from homology"/>
<feature type="transmembrane region" description="Helical" evidence="7">
    <location>
        <begin position="126"/>
        <end position="146"/>
    </location>
</feature>
<dbReference type="SUPFAM" id="SSF161098">
    <property type="entry name" value="MetI-like"/>
    <property type="match status" value="1"/>
</dbReference>
<keyword evidence="6 7" id="KW-0472">Membrane</keyword>
<protein>
    <submittedName>
        <fullName evidence="9">ABC transporter permease subunit</fullName>
    </submittedName>
</protein>
<gene>
    <name evidence="9" type="ORF">GC093_28305</name>
</gene>
<dbReference type="Proteomes" id="UP000641588">
    <property type="component" value="Unassembled WGS sequence"/>
</dbReference>
<feature type="domain" description="ABC transmembrane type-1" evidence="8">
    <location>
        <begin position="89"/>
        <end position="302"/>
    </location>
</feature>
<dbReference type="GO" id="GO:0055085">
    <property type="term" value="P:transmembrane transport"/>
    <property type="evidence" value="ECO:0007669"/>
    <property type="project" value="InterPro"/>
</dbReference>
<dbReference type="Gene3D" id="1.10.3720.10">
    <property type="entry name" value="MetI-like"/>
    <property type="match status" value="1"/>
</dbReference>
<comment type="similarity">
    <text evidence="7">Belongs to the binding-protein-dependent transport system permease family.</text>
</comment>
<feature type="transmembrane region" description="Helical" evidence="7">
    <location>
        <begin position="175"/>
        <end position="199"/>
    </location>
</feature>
<dbReference type="InterPro" id="IPR035906">
    <property type="entry name" value="MetI-like_sf"/>
</dbReference>
<sequence length="312" mass="35036">MNSNPTANPAENRITKKRKSVLQRKETLAGFLFVSPMLIGVTVLVLIPIIATFILSFSNWNFIMGFGGFEWAGLDNFKKLFHDPTFLKSFRNNAVFLLTVPAYLIISLVLAILIDKQVYFKSFFKVAYFMPYISSVVAVAIVWQVLFHPSMGPVNQFLMSIGISDPPKWIADPDYALLSVMMIYVWISIGFNLIVYIAALQSIPKDLYEAADIDGANGWVKFKSVTLPMLSPTTFFLMITGFISTFKVFDLIAVLTQGGPVQSTSLLVWYMYDAAFTNLKLGYASAMAAVLFLCVLVITVLQWIGQKKWVNY</sequence>
<evidence type="ECO:0000256" key="4">
    <source>
        <dbReference type="ARBA" id="ARBA00022692"/>
    </source>
</evidence>
<feature type="transmembrane region" description="Helical" evidence="7">
    <location>
        <begin position="94"/>
        <end position="114"/>
    </location>
</feature>
<dbReference type="EMBL" id="WHOD01000106">
    <property type="protein sequence ID" value="NOU97097.1"/>
    <property type="molecule type" value="Genomic_DNA"/>
</dbReference>
<reference evidence="9" key="1">
    <citation type="submission" date="2019-10" db="EMBL/GenBank/DDBJ databases">
        <title>Description of Paenibacillus glebae sp. nov.</title>
        <authorList>
            <person name="Carlier A."/>
            <person name="Qi S."/>
        </authorList>
    </citation>
    <scope>NUCLEOTIDE SEQUENCE</scope>
    <source>
        <strain evidence="9">LMG 31456</strain>
    </source>
</reference>
<accession>A0A972H0C4</accession>